<reference evidence="11 12" key="1">
    <citation type="submission" date="2018-05" db="EMBL/GenBank/DDBJ databases">
        <title>The Hungate 1000. A catalogue of reference genomes from the rumen microbiome.</title>
        <authorList>
            <person name="Kelly W."/>
        </authorList>
    </citation>
    <scope>NUCLEOTIDE SEQUENCE [LARGE SCALE GENOMIC DNA]</scope>
    <source>
        <strain evidence="11 12">NLAE-zl-C242</strain>
    </source>
</reference>
<dbReference type="GO" id="GO:0043565">
    <property type="term" value="F:sequence-specific DNA binding"/>
    <property type="evidence" value="ECO:0007669"/>
    <property type="project" value="InterPro"/>
</dbReference>
<feature type="domain" description="Response regulatory" evidence="10">
    <location>
        <begin position="5"/>
        <end position="122"/>
    </location>
</feature>
<protein>
    <recommendedName>
        <fullName evidence="1">Stage 0 sporulation protein A homolog</fullName>
    </recommendedName>
</protein>
<evidence type="ECO:0000256" key="3">
    <source>
        <dbReference type="ARBA" id="ARBA00022553"/>
    </source>
</evidence>
<dbReference type="PROSITE" id="PS01124">
    <property type="entry name" value="HTH_ARAC_FAMILY_2"/>
    <property type="match status" value="1"/>
</dbReference>
<dbReference type="InterPro" id="IPR011006">
    <property type="entry name" value="CheY-like_superfamily"/>
</dbReference>
<dbReference type="SMART" id="SM00448">
    <property type="entry name" value="REC"/>
    <property type="match status" value="1"/>
</dbReference>
<dbReference type="OrthoDB" id="9794370at2"/>
<evidence type="ECO:0000259" key="10">
    <source>
        <dbReference type="PROSITE" id="PS50110"/>
    </source>
</evidence>
<evidence type="ECO:0000259" key="9">
    <source>
        <dbReference type="PROSITE" id="PS01124"/>
    </source>
</evidence>
<keyword evidence="5" id="KW-0238">DNA-binding</keyword>
<evidence type="ECO:0000313" key="12">
    <source>
        <dbReference type="Proteomes" id="UP000245845"/>
    </source>
</evidence>
<feature type="modified residue" description="4-aspartylphosphate" evidence="7">
    <location>
        <position position="57"/>
    </location>
</feature>
<dbReference type="PANTHER" id="PTHR42713">
    <property type="entry name" value="HISTIDINE KINASE-RELATED"/>
    <property type="match status" value="1"/>
</dbReference>
<dbReference type="RefSeq" id="WP_109731274.1">
    <property type="nucleotide sequence ID" value="NZ_BAAACK010000026.1"/>
</dbReference>
<name>A0A2Y9CA20_9FIRM</name>
<dbReference type="InterPro" id="IPR018060">
    <property type="entry name" value="HTH_AraC"/>
</dbReference>
<evidence type="ECO:0000256" key="8">
    <source>
        <dbReference type="SAM" id="Coils"/>
    </source>
</evidence>
<dbReference type="SUPFAM" id="SSF52172">
    <property type="entry name" value="CheY-like"/>
    <property type="match status" value="1"/>
</dbReference>
<organism evidence="11 12">
    <name type="scientific">Faecalicatena orotica</name>
    <dbReference type="NCBI Taxonomy" id="1544"/>
    <lineage>
        <taxon>Bacteria</taxon>
        <taxon>Bacillati</taxon>
        <taxon>Bacillota</taxon>
        <taxon>Clostridia</taxon>
        <taxon>Lachnospirales</taxon>
        <taxon>Lachnospiraceae</taxon>
        <taxon>Faecalicatena</taxon>
    </lineage>
</organism>
<comment type="caution">
    <text evidence="11">The sequence shown here is derived from an EMBL/GenBank/DDBJ whole genome shotgun (WGS) entry which is preliminary data.</text>
</comment>
<evidence type="ECO:0000256" key="5">
    <source>
        <dbReference type="ARBA" id="ARBA00023125"/>
    </source>
</evidence>
<feature type="coiled-coil region" evidence="8">
    <location>
        <begin position="111"/>
        <end position="148"/>
    </location>
</feature>
<dbReference type="SMART" id="SM00342">
    <property type="entry name" value="HTH_ARAC"/>
    <property type="match status" value="1"/>
</dbReference>
<dbReference type="InterPro" id="IPR051552">
    <property type="entry name" value="HptR"/>
</dbReference>
<accession>A0A2Y9CA20</accession>
<feature type="domain" description="HTH araC/xylS-type" evidence="9">
    <location>
        <begin position="400"/>
        <end position="499"/>
    </location>
</feature>
<dbReference type="CDD" id="cd17536">
    <property type="entry name" value="REC_YesN-like"/>
    <property type="match status" value="1"/>
</dbReference>
<evidence type="ECO:0000256" key="4">
    <source>
        <dbReference type="ARBA" id="ARBA00023012"/>
    </source>
</evidence>
<evidence type="ECO:0000256" key="2">
    <source>
        <dbReference type="ARBA" id="ARBA00022490"/>
    </source>
</evidence>
<evidence type="ECO:0000256" key="7">
    <source>
        <dbReference type="PROSITE-ProRule" id="PRU00169"/>
    </source>
</evidence>
<keyword evidence="8" id="KW-0175">Coiled coil</keyword>
<dbReference type="GO" id="GO:0003700">
    <property type="term" value="F:DNA-binding transcription factor activity"/>
    <property type="evidence" value="ECO:0007669"/>
    <property type="project" value="InterPro"/>
</dbReference>
<dbReference type="Pfam" id="PF00072">
    <property type="entry name" value="Response_reg"/>
    <property type="match status" value="1"/>
</dbReference>
<dbReference type="PROSITE" id="PS50110">
    <property type="entry name" value="RESPONSE_REGULATORY"/>
    <property type="match status" value="1"/>
</dbReference>
<dbReference type="InterPro" id="IPR001789">
    <property type="entry name" value="Sig_transdc_resp-reg_receiver"/>
</dbReference>
<evidence type="ECO:0000256" key="6">
    <source>
        <dbReference type="ARBA" id="ARBA00024867"/>
    </source>
</evidence>
<evidence type="ECO:0000313" key="11">
    <source>
        <dbReference type="EMBL" id="PWJ29426.1"/>
    </source>
</evidence>
<comment type="function">
    <text evidence="6">May play the central regulatory role in sporulation. It may be an element of the effector pathway responsible for the activation of sporulation genes in response to nutritional stress. Spo0A may act in concert with spo0H (a sigma factor) to control the expression of some genes that are critical to the sporulation process.</text>
</comment>
<keyword evidence="12" id="KW-1185">Reference proteome</keyword>
<dbReference type="GO" id="GO:0000160">
    <property type="term" value="P:phosphorelay signal transduction system"/>
    <property type="evidence" value="ECO:0007669"/>
    <property type="project" value="UniProtKB-KW"/>
</dbReference>
<dbReference type="Proteomes" id="UP000245845">
    <property type="component" value="Unassembled WGS sequence"/>
</dbReference>
<dbReference type="AlphaFoldDB" id="A0A2Y9CA20"/>
<dbReference type="Gene3D" id="1.10.10.60">
    <property type="entry name" value="Homeodomain-like"/>
    <property type="match status" value="1"/>
</dbReference>
<evidence type="ECO:0000256" key="1">
    <source>
        <dbReference type="ARBA" id="ARBA00018672"/>
    </source>
</evidence>
<dbReference type="EMBL" id="QGDL01000006">
    <property type="protein sequence ID" value="PWJ29426.1"/>
    <property type="molecule type" value="Genomic_DNA"/>
</dbReference>
<sequence>MEKLKVILIDDEMLIRKLIRMKMNTDRLNLEIIGEYSNGADAFADIQNVRPDIVISDICMPEEDGLSFSEKCVQILPEVKIILVTGYDDFEYARRSIKVGIFDYLLKPVQADELNSALERATEEIRKLREQKEKHNQFRDEIEKHKTAFRDIYINKILAEDDIGEDVEAKLLEYGVTIDRTGCDKVRIAVLVVQEGFYEVALIAQVLDEASAFFESDEGVVVLKDLWNRIVIISDNAEIPFVECIDILKLLIRTKLGCHLLAGVSEPFEGWGMLRAAYLDALAFIREKRQEEKIEGAKALPGWEELKEAVQNGSMEKVQEIVKDCIPDEEDLYELRRKIHMSCQKLCIDLEINQCGLVFDKELSWCYTAEHLKYCLGNIAVEIAVRKKIERGDSNGMTIQKILLFMLSQIDREELSLNYLSTEFSVSNSHLSKMLKSFTGKKYVEIQSDMRLLKMLELIHTTNLKDYNIGRQIGIQDAHYLSIWFKKMMGYSITEYRKLIETKSK</sequence>
<keyword evidence="3 7" id="KW-0597">Phosphoprotein</keyword>
<keyword evidence="2" id="KW-0963">Cytoplasm</keyword>
<keyword evidence="4" id="KW-0902">Two-component regulatory system</keyword>
<proteinExistence type="predicted"/>
<gene>
    <name evidence="11" type="ORF">A8806_106163</name>
</gene>
<dbReference type="Gene3D" id="3.40.50.2300">
    <property type="match status" value="1"/>
</dbReference>
<dbReference type="PANTHER" id="PTHR42713:SF3">
    <property type="entry name" value="TRANSCRIPTIONAL REGULATORY PROTEIN HPTR"/>
    <property type="match status" value="1"/>
</dbReference>